<keyword evidence="3 5" id="KW-0378">Hydrolase</keyword>
<evidence type="ECO:0000256" key="4">
    <source>
        <dbReference type="ARBA" id="ARBA00023204"/>
    </source>
</evidence>
<evidence type="ECO:0000313" key="6">
    <source>
        <dbReference type="EMBL" id="KKS08808.1"/>
    </source>
</evidence>
<dbReference type="EMBL" id="LCBL01000004">
    <property type="protein sequence ID" value="KKS08808.1"/>
    <property type="molecule type" value="Genomic_DNA"/>
</dbReference>
<comment type="caution">
    <text evidence="6">The sequence shown here is derived from an EMBL/GenBank/DDBJ whole genome shotgun (WGS) entry which is preliminary data.</text>
</comment>
<dbReference type="GO" id="GO:0003677">
    <property type="term" value="F:DNA binding"/>
    <property type="evidence" value="ECO:0007669"/>
    <property type="project" value="InterPro"/>
</dbReference>
<dbReference type="PANTHER" id="PTHR10429">
    <property type="entry name" value="DNA-3-METHYLADENINE GLYCOSYLASE"/>
    <property type="match status" value="1"/>
</dbReference>
<gene>
    <name evidence="6" type="ORF">UU65_C0004G0019</name>
</gene>
<name>A0A0G0Z705_UNCC2</name>
<dbReference type="InterPro" id="IPR011034">
    <property type="entry name" value="Formyl_transferase-like_C_sf"/>
</dbReference>
<organism evidence="6 7">
    <name type="scientific">candidate division CPR2 bacterium GW2011_GWC1_41_48</name>
    <dbReference type="NCBI Taxonomy" id="1618344"/>
    <lineage>
        <taxon>Bacteria</taxon>
        <taxon>Bacteria division CPR2</taxon>
    </lineage>
</organism>
<keyword evidence="4 5" id="KW-0234">DNA repair</keyword>
<reference evidence="6 7" key="1">
    <citation type="journal article" date="2015" name="Nature">
        <title>rRNA introns, odd ribosomes, and small enigmatic genomes across a large radiation of phyla.</title>
        <authorList>
            <person name="Brown C.T."/>
            <person name="Hug L.A."/>
            <person name="Thomas B.C."/>
            <person name="Sharon I."/>
            <person name="Castelle C.J."/>
            <person name="Singh A."/>
            <person name="Wilkins M.J."/>
            <person name="Williams K.H."/>
            <person name="Banfield J.F."/>
        </authorList>
    </citation>
    <scope>NUCLEOTIDE SEQUENCE [LARGE SCALE GENOMIC DNA]</scope>
</reference>
<dbReference type="NCBIfam" id="TIGR00567">
    <property type="entry name" value="3mg"/>
    <property type="match status" value="1"/>
</dbReference>
<dbReference type="FunFam" id="3.10.300.10:FF:000001">
    <property type="entry name" value="Putative 3-methyladenine DNA glycosylase"/>
    <property type="match status" value="1"/>
</dbReference>
<dbReference type="SUPFAM" id="SSF50486">
    <property type="entry name" value="FMT C-terminal domain-like"/>
    <property type="match status" value="1"/>
</dbReference>
<proteinExistence type="inferred from homology"/>
<evidence type="ECO:0000313" key="7">
    <source>
        <dbReference type="Proteomes" id="UP000033869"/>
    </source>
</evidence>
<dbReference type="InterPro" id="IPR003180">
    <property type="entry name" value="MPG"/>
</dbReference>
<dbReference type="Proteomes" id="UP000033869">
    <property type="component" value="Unassembled WGS sequence"/>
</dbReference>
<comment type="similarity">
    <text evidence="1 5">Belongs to the DNA glycosylase MPG family.</text>
</comment>
<dbReference type="Pfam" id="PF02245">
    <property type="entry name" value="Pur_DNA_glyco"/>
    <property type="match status" value="1"/>
</dbReference>
<keyword evidence="2 5" id="KW-0227">DNA damage</keyword>
<dbReference type="EC" id="3.2.2.-" evidence="5"/>
<dbReference type="HAMAP" id="MF_00527">
    <property type="entry name" value="3MGH"/>
    <property type="match status" value="1"/>
</dbReference>
<evidence type="ECO:0000256" key="3">
    <source>
        <dbReference type="ARBA" id="ARBA00022801"/>
    </source>
</evidence>
<dbReference type="AlphaFoldDB" id="A0A0G0Z705"/>
<dbReference type="CDD" id="cd00540">
    <property type="entry name" value="AAG"/>
    <property type="match status" value="1"/>
</dbReference>
<evidence type="ECO:0000256" key="5">
    <source>
        <dbReference type="HAMAP-Rule" id="MF_00527"/>
    </source>
</evidence>
<dbReference type="PATRIC" id="fig|1618344.3.peg.941"/>
<dbReference type="PANTHER" id="PTHR10429:SF0">
    <property type="entry name" value="DNA-3-METHYLADENINE GLYCOSYLASE"/>
    <property type="match status" value="1"/>
</dbReference>
<dbReference type="Gene3D" id="3.10.300.10">
    <property type="entry name" value="Methylpurine-DNA glycosylase (MPG)"/>
    <property type="match status" value="1"/>
</dbReference>
<protein>
    <recommendedName>
        <fullName evidence="5">Putative 3-methyladenine DNA glycosylase</fullName>
        <ecNumber evidence="5">3.2.2.-</ecNumber>
    </recommendedName>
</protein>
<evidence type="ECO:0000256" key="1">
    <source>
        <dbReference type="ARBA" id="ARBA00009232"/>
    </source>
</evidence>
<dbReference type="GO" id="GO:0003905">
    <property type="term" value="F:alkylbase DNA N-glycosylase activity"/>
    <property type="evidence" value="ECO:0007669"/>
    <property type="project" value="InterPro"/>
</dbReference>
<evidence type="ECO:0000256" key="2">
    <source>
        <dbReference type="ARBA" id="ARBA00022763"/>
    </source>
</evidence>
<sequence length="187" mass="21541">MKLKRNFYSRDTLTVAKELLGKYLIHIVYDQKFVGKIVEVEAYIGEDDMAAHSRFGRTKRNEIMYGEPGHAYVYIIYGMYDMLNIVTEKKDSPGAVLIRAVELIGEKGTLKDLRKLGSGPGVLTRWMKITRDQNSVDLLSETLYIEDRGEKPEEIVETTRIGVEYAGDHANLPWRFYIKDNPFVSRK</sequence>
<accession>A0A0G0Z705</accession>
<dbReference type="InterPro" id="IPR036995">
    <property type="entry name" value="MPG_sf"/>
</dbReference>
<dbReference type="GO" id="GO:0006284">
    <property type="term" value="P:base-excision repair"/>
    <property type="evidence" value="ECO:0007669"/>
    <property type="project" value="InterPro"/>
</dbReference>